<reference evidence="2 3" key="1">
    <citation type="submission" date="2024-02" db="EMBL/GenBank/DDBJ databases">
        <title>Discinaceae phylogenomics.</title>
        <authorList>
            <person name="Dirks A.C."/>
            <person name="James T.Y."/>
        </authorList>
    </citation>
    <scope>NUCLEOTIDE SEQUENCE [LARGE SCALE GENOMIC DNA]</scope>
    <source>
        <strain evidence="2 3">ACD0624</strain>
    </source>
</reference>
<feature type="compositionally biased region" description="Polar residues" evidence="1">
    <location>
        <begin position="533"/>
        <end position="542"/>
    </location>
</feature>
<protein>
    <submittedName>
        <fullName evidence="2">Uncharacterized protein</fullName>
    </submittedName>
</protein>
<feature type="compositionally biased region" description="Polar residues" evidence="1">
    <location>
        <begin position="550"/>
        <end position="564"/>
    </location>
</feature>
<feature type="compositionally biased region" description="Basic and acidic residues" evidence="1">
    <location>
        <begin position="705"/>
        <end position="718"/>
    </location>
</feature>
<dbReference type="EMBL" id="JBBBZM010000078">
    <property type="protein sequence ID" value="KAL0635069.1"/>
    <property type="molecule type" value="Genomic_DNA"/>
</dbReference>
<comment type="caution">
    <text evidence="2">The sequence shown here is derived from an EMBL/GenBank/DDBJ whole genome shotgun (WGS) entry which is preliminary data.</text>
</comment>
<feature type="region of interest" description="Disordered" evidence="1">
    <location>
        <begin position="529"/>
        <end position="570"/>
    </location>
</feature>
<gene>
    <name evidence="2" type="ORF">Q9L58_005998</name>
</gene>
<evidence type="ECO:0000313" key="3">
    <source>
        <dbReference type="Proteomes" id="UP001447188"/>
    </source>
</evidence>
<dbReference type="Proteomes" id="UP001447188">
    <property type="component" value="Unassembled WGS sequence"/>
</dbReference>
<evidence type="ECO:0000256" key="1">
    <source>
        <dbReference type="SAM" id="MobiDB-lite"/>
    </source>
</evidence>
<feature type="compositionally biased region" description="Basic and acidic residues" evidence="1">
    <location>
        <begin position="486"/>
        <end position="507"/>
    </location>
</feature>
<feature type="region of interest" description="Disordered" evidence="1">
    <location>
        <begin position="99"/>
        <end position="120"/>
    </location>
</feature>
<feature type="region of interest" description="Disordered" evidence="1">
    <location>
        <begin position="705"/>
        <end position="730"/>
    </location>
</feature>
<evidence type="ECO:0000313" key="2">
    <source>
        <dbReference type="EMBL" id="KAL0635069.1"/>
    </source>
</evidence>
<feature type="region of interest" description="Disordered" evidence="1">
    <location>
        <begin position="486"/>
        <end position="509"/>
    </location>
</feature>
<keyword evidence="3" id="KW-1185">Reference proteome</keyword>
<feature type="compositionally biased region" description="Polar residues" evidence="1">
    <location>
        <begin position="100"/>
        <end position="112"/>
    </location>
</feature>
<proteinExistence type="predicted"/>
<accession>A0ABR3GGI6</accession>
<name>A0ABR3GGI6_9PEZI</name>
<sequence>MHPWPNHGEDCYTTESGFTSSSSLEEVRKRMTGVRAGVMEKGLTTPATNHDGVPTAYLAIPDWDDHIHGAGCTCDDEERTNINRFYDVGIWPPVGARASFDQNTMTNDSDVSSTEEKGEVKSDVLPWSDTLNSTTGIRLPPHPCNTECWHKDPVEVAARRYECAGRFQDASKLRVNFRGLSILHRRVLQWYRWGEEQWALKGPLKEETLDTSPVALNNNRQTQNSGRAISTSLEGAISVEEPFHGTEFLSKISGSTIAKDFVLQATDNPVANSGQWADGMHSITSLDRSARQLYQVDPSPSKSNDTQPRIFNTERIISQQVKDKNFRNCYPKGFRSNTHSKDTHTKNDRSIAYRNHARWVLENNIMSDDSEDDSSDFASPYEVAHLISPQEICTGKSSGNPVKRDSPKTSWDDLFFFADSDSSDYRSSEILDDRDFPIISGEELGKLLEEAKGTMQFHKWQNASAGEHQKEFKTLINLHRFSRETEAKNQKRWRSREQAEDESKVKTDTIQNNSSTKIFCQPSFGLENESEPSHIQFSNGTTLEPEFNPPTHTTPTKGPSFSQESSKHLEPKLQPVNKESEDYYHITADDVKFLRGLKKKLEHVEVIRQTETTTDAPSPSCTVFHGNTDKRSQRPQIFNENKLVMAIQKSMEYGRSKSGGIAITGPSEKSLRDVLRTSKPLLGASHGIEYENWFPRDHLDDRANGHPELSRIYHDGPTPKRHHLTGPSGDVSFRPGSAEYHPFSQATQSVTFKKLVMSTGKFWNSRADISLSGFWATENLFITALNFHPWAPSTTVRTLHNQIEDFKSRNEGIEFFVFNNWFSSSDYPEATKVVLRAWDTSARIAIFQIEDKMRASPNFVGVDMLIEEDAAYGHNGAHIATIGYNPSDISRGDPLGLRLLTPGSRSVTFGQITISEGCSKNKIHSPPVFARLEPGFSHGSYGRMCVIMDTDQKNLIVGLVTGQCEERGLCRPEAISDFVSTFPDGFKDELRRISIS</sequence>
<organism evidence="2 3">
    <name type="scientific">Discina gigas</name>
    <dbReference type="NCBI Taxonomy" id="1032678"/>
    <lineage>
        <taxon>Eukaryota</taxon>
        <taxon>Fungi</taxon>
        <taxon>Dikarya</taxon>
        <taxon>Ascomycota</taxon>
        <taxon>Pezizomycotina</taxon>
        <taxon>Pezizomycetes</taxon>
        <taxon>Pezizales</taxon>
        <taxon>Discinaceae</taxon>
        <taxon>Discina</taxon>
    </lineage>
</organism>